<accession>A0ABV5FU03</accession>
<evidence type="ECO:0000313" key="2">
    <source>
        <dbReference type="EMBL" id="MFB9070156.1"/>
    </source>
</evidence>
<proteinExistence type="predicted"/>
<feature type="region of interest" description="Disordered" evidence="1">
    <location>
        <begin position="187"/>
        <end position="206"/>
    </location>
</feature>
<name>A0ABV5FU03_9MICC</name>
<dbReference type="EMBL" id="JBHMFI010000001">
    <property type="protein sequence ID" value="MFB9070156.1"/>
    <property type="molecule type" value="Genomic_DNA"/>
</dbReference>
<evidence type="ECO:0000256" key="1">
    <source>
        <dbReference type="SAM" id="MobiDB-lite"/>
    </source>
</evidence>
<keyword evidence="3" id="KW-1185">Reference proteome</keyword>
<comment type="caution">
    <text evidence="2">The sequence shown here is derived from an EMBL/GenBank/DDBJ whole genome shotgun (WGS) entry which is preliminary data.</text>
</comment>
<dbReference type="Proteomes" id="UP001589575">
    <property type="component" value="Unassembled WGS sequence"/>
</dbReference>
<gene>
    <name evidence="2" type="ORF">ACFFX0_02685</name>
</gene>
<sequence>MGDGGLLVQPLGMGPGLSGQLLHADGTQAAGHQRVHGPAVFHRQPRRLACHGRGVLLGDPTVRQGAEGIRHLMAEGTGEADVASAPLCRIPAGQCHLAADSTTLLIDRHSFCRFPGPAQSVQGHRLAGLQRRACCFEGLQDPNPVYGLDLGSSKSHPREGLPEGGELFGTLQQVGESPSHLLKWLAGGASDGSPHSTGRRVGEAESRREALGIFHVPTL</sequence>
<protein>
    <submittedName>
        <fullName evidence="2">Uncharacterized protein</fullName>
    </submittedName>
</protein>
<reference evidence="2 3" key="1">
    <citation type="submission" date="2024-09" db="EMBL/GenBank/DDBJ databases">
        <authorList>
            <person name="Sun Q."/>
            <person name="Mori K."/>
        </authorList>
    </citation>
    <scope>NUCLEOTIDE SEQUENCE [LARGE SCALE GENOMIC DNA]</scope>
    <source>
        <strain evidence="2 3">CCM 7609</strain>
    </source>
</reference>
<organism evidence="2 3">
    <name type="scientific">Citricoccus parietis</name>
    <dbReference type="NCBI Taxonomy" id="592307"/>
    <lineage>
        <taxon>Bacteria</taxon>
        <taxon>Bacillati</taxon>
        <taxon>Actinomycetota</taxon>
        <taxon>Actinomycetes</taxon>
        <taxon>Micrococcales</taxon>
        <taxon>Micrococcaceae</taxon>
        <taxon>Citricoccus</taxon>
    </lineage>
</organism>
<evidence type="ECO:0000313" key="3">
    <source>
        <dbReference type="Proteomes" id="UP001589575"/>
    </source>
</evidence>